<name>A0A8D8XIV2_9HEMI</name>
<protein>
    <submittedName>
        <fullName evidence="3">Uncharacterized protein</fullName>
    </submittedName>
</protein>
<feature type="transmembrane region" description="Helical" evidence="1">
    <location>
        <begin position="120"/>
        <end position="138"/>
    </location>
</feature>
<evidence type="ECO:0000313" key="3">
    <source>
        <dbReference type="EMBL" id="CAG6696604.1"/>
    </source>
</evidence>
<dbReference type="AlphaFoldDB" id="A0A8D8XIV2"/>
<sequence length="264" mass="30488">MLIRLTSLVCLLSTMIQGLDTGSRETVLLLNNKPLDLEWENCRNARSCIQTNVIDRVADLETKIQNVTFGDVPEEKGLSIDLGLKLKMKMIHKEDGKLAVRLVANSNPLENARGHIAEKYKAILIGFSMLLFVLGVISTTLKVNVFLALLGVAVGKILLFWVYSEHLHAKYHGHHHHGPAGLHIHKAPTYYHKHEPVQIIEQPELLEVHHDHHDFHHDHHDYHHDHHDFHHDHHDYHDHHHGDWDIIRKKKSLEIEQKKFSSPE</sequence>
<keyword evidence="1" id="KW-0812">Transmembrane</keyword>
<evidence type="ECO:0000256" key="1">
    <source>
        <dbReference type="SAM" id="Phobius"/>
    </source>
</evidence>
<feature type="signal peptide" evidence="2">
    <location>
        <begin position="1"/>
        <end position="18"/>
    </location>
</feature>
<feature type="transmembrane region" description="Helical" evidence="1">
    <location>
        <begin position="145"/>
        <end position="163"/>
    </location>
</feature>
<reference evidence="3" key="1">
    <citation type="submission" date="2021-05" db="EMBL/GenBank/DDBJ databases">
        <authorList>
            <person name="Alioto T."/>
            <person name="Alioto T."/>
            <person name="Gomez Garrido J."/>
        </authorList>
    </citation>
    <scope>NUCLEOTIDE SEQUENCE</scope>
</reference>
<organism evidence="3">
    <name type="scientific">Cacopsylla melanoneura</name>
    <dbReference type="NCBI Taxonomy" id="428564"/>
    <lineage>
        <taxon>Eukaryota</taxon>
        <taxon>Metazoa</taxon>
        <taxon>Ecdysozoa</taxon>
        <taxon>Arthropoda</taxon>
        <taxon>Hexapoda</taxon>
        <taxon>Insecta</taxon>
        <taxon>Pterygota</taxon>
        <taxon>Neoptera</taxon>
        <taxon>Paraneoptera</taxon>
        <taxon>Hemiptera</taxon>
        <taxon>Sternorrhyncha</taxon>
        <taxon>Psylloidea</taxon>
        <taxon>Psyllidae</taxon>
        <taxon>Psyllinae</taxon>
        <taxon>Cacopsylla</taxon>
    </lineage>
</organism>
<feature type="chain" id="PRO_5036262500" evidence="2">
    <location>
        <begin position="19"/>
        <end position="264"/>
    </location>
</feature>
<keyword evidence="1" id="KW-1133">Transmembrane helix</keyword>
<evidence type="ECO:0000256" key="2">
    <source>
        <dbReference type="SAM" id="SignalP"/>
    </source>
</evidence>
<dbReference type="EMBL" id="HBUF01329391">
    <property type="protein sequence ID" value="CAG6696604.1"/>
    <property type="molecule type" value="Transcribed_RNA"/>
</dbReference>
<dbReference type="EMBL" id="HBUF01163683">
    <property type="protein sequence ID" value="CAG6650734.1"/>
    <property type="molecule type" value="Transcribed_RNA"/>
</dbReference>
<keyword evidence="2" id="KW-0732">Signal</keyword>
<keyword evidence="1" id="KW-0472">Membrane</keyword>
<accession>A0A8D8XIV2</accession>
<proteinExistence type="predicted"/>